<dbReference type="RefSeq" id="WP_215789024.1">
    <property type="nucleotide sequence ID" value="NZ_JAHKKG010000006.1"/>
</dbReference>
<evidence type="ECO:0000259" key="3">
    <source>
        <dbReference type="PROSITE" id="PS50887"/>
    </source>
</evidence>
<dbReference type="CDD" id="cd01949">
    <property type="entry name" value="GGDEF"/>
    <property type="match status" value="1"/>
</dbReference>
<name>A0ABS5YRS6_9ACTN</name>
<evidence type="ECO:0000256" key="1">
    <source>
        <dbReference type="SAM" id="Phobius"/>
    </source>
</evidence>
<gene>
    <name evidence="4" type="ORF">KOI35_19995</name>
</gene>
<feature type="chain" id="PRO_5047369358" evidence="2">
    <location>
        <begin position="24"/>
        <end position="476"/>
    </location>
</feature>
<keyword evidence="1" id="KW-1133">Transmembrane helix</keyword>
<feature type="transmembrane region" description="Helical" evidence="1">
    <location>
        <begin position="31"/>
        <end position="48"/>
    </location>
</feature>
<keyword evidence="1" id="KW-0472">Membrane</keyword>
<protein>
    <submittedName>
        <fullName evidence="4">GGDEF domain-containing protein</fullName>
    </submittedName>
</protein>
<dbReference type="SMART" id="SM00267">
    <property type="entry name" value="GGDEF"/>
    <property type="match status" value="1"/>
</dbReference>
<evidence type="ECO:0000256" key="2">
    <source>
        <dbReference type="SAM" id="SignalP"/>
    </source>
</evidence>
<comment type="caution">
    <text evidence="4">The sequence shown here is derived from an EMBL/GenBank/DDBJ whole genome shotgun (WGS) entry which is preliminary data.</text>
</comment>
<feature type="transmembrane region" description="Helical" evidence="1">
    <location>
        <begin position="158"/>
        <end position="178"/>
    </location>
</feature>
<organism evidence="4 5">
    <name type="scientific">Paractinoplanes bogorensis</name>
    <dbReference type="NCBI Taxonomy" id="1610840"/>
    <lineage>
        <taxon>Bacteria</taxon>
        <taxon>Bacillati</taxon>
        <taxon>Actinomycetota</taxon>
        <taxon>Actinomycetes</taxon>
        <taxon>Micromonosporales</taxon>
        <taxon>Micromonosporaceae</taxon>
        <taxon>Paractinoplanes</taxon>
    </lineage>
</organism>
<dbReference type="NCBIfam" id="TIGR00254">
    <property type="entry name" value="GGDEF"/>
    <property type="match status" value="1"/>
</dbReference>
<feature type="domain" description="GGDEF" evidence="3">
    <location>
        <begin position="351"/>
        <end position="476"/>
    </location>
</feature>
<dbReference type="Proteomes" id="UP001519654">
    <property type="component" value="Unassembled WGS sequence"/>
</dbReference>
<sequence>MRPGPALLVPTFAVLAGSVSAFAPGTPAAHWSYLIAFAALVAAGWARLRTLRGPTRSGYALIMGALSVWLAGDLLYDILTRIVGGLGEVSPSDALWISGYPLLAAGLIRLTHLRAPGRLREGLLDGLAMTTVMAWLCWQFLILPAVEGQRLSLSVAVAAFYPFGDVLLFAAIAVLVLVPGTHRGPTLFLVAALTLTLIGDIGISTLPELFPSLSRALQAERLDGVLLLANSLLVAGIVHRDAGRIADGAAREQRLHPARVVFLGVALLVLPTASGLSHFESAVSRVSLLVSAVLMTGLVLLRFVLVVREQERIRAALAHQAGHDQLTGLANRPALLARLEFALSRPRVDPYSPVLFYLDLNGFKQVNDRYGHSAGDFVLVEFARRLTAALRPGDVAARLGGDEFVVLAEDIDSRDEAAALRARLQELTAEPVRRGDEICAIGVSVGLAAAEGGHDADALLAAADAEMYVAKNLTTA</sequence>
<keyword evidence="1" id="KW-0812">Transmembrane</keyword>
<evidence type="ECO:0000313" key="4">
    <source>
        <dbReference type="EMBL" id="MBU2665796.1"/>
    </source>
</evidence>
<feature type="transmembrane region" description="Helical" evidence="1">
    <location>
        <begin position="187"/>
        <end position="210"/>
    </location>
</feature>
<dbReference type="InterPro" id="IPR043128">
    <property type="entry name" value="Rev_trsase/Diguanyl_cyclase"/>
</dbReference>
<dbReference type="SUPFAM" id="SSF55073">
    <property type="entry name" value="Nucleotide cyclase"/>
    <property type="match status" value="1"/>
</dbReference>
<dbReference type="InterPro" id="IPR052163">
    <property type="entry name" value="DGC-Regulatory_Protein"/>
</dbReference>
<dbReference type="InterPro" id="IPR029787">
    <property type="entry name" value="Nucleotide_cyclase"/>
</dbReference>
<feature type="transmembrane region" description="Helical" evidence="1">
    <location>
        <begin position="222"/>
        <end position="239"/>
    </location>
</feature>
<dbReference type="Pfam" id="PF00990">
    <property type="entry name" value="GGDEF"/>
    <property type="match status" value="1"/>
</dbReference>
<reference evidence="4 5" key="1">
    <citation type="submission" date="2021-06" db="EMBL/GenBank/DDBJ databases">
        <title>Actinoplanes lichenicola sp. nov., and Actinoplanes ovalisporus sp. nov., isolated from lichen in Thailand.</title>
        <authorList>
            <person name="Saeng-In P."/>
            <person name="Kanchanasin P."/>
            <person name="Yuki M."/>
            <person name="Kudo T."/>
            <person name="Ohkuma M."/>
            <person name="Phongsopitanun W."/>
            <person name="Tanasupawat S."/>
        </authorList>
    </citation>
    <scope>NUCLEOTIDE SEQUENCE [LARGE SCALE GENOMIC DNA]</scope>
    <source>
        <strain evidence="4 5">NBRC 110975</strain>
    </source>
</reference>
<accession>A0ABS5YRS6</accession>
<evidence type="ECO:0000313" key="5">
    <source>
        <dbReference type="Proteomes" id="UP001519654"/>
    </source>
</evidence>
<dbReference type="EMBL" id="JAHKKG010000006">
    <property type="protein sequence ID" value="MBU2665796.1"/>
    <property type="molecule type" value="Genomic_DNA"/>
</dbReference>
<dbReference type="PANTHER" id="PTHR46663:SF2">
    <property type="entry name" value="GGDEF DOMAIN-CONTAINING PROTEIN"/>
    <property type="match status" value="1"/>
</dbReference>
<feature type="transmembrane region" description="Helical" evidence="1">
    <location>
        <begin position="260"/>
        <end position="279"/>
    </location>
</feature>
<feature type="signal peptide" evidence="2">
    <location>
        <begin position="1"/>
        <end position="23"/>
    </location>
</feature>
<dbReference type="PROSITE" id="PS50887">
    <property type="entry name" value="GGDEF"/>
    <property type="match status" value="1"/>
</dbReference>
<feature type="transmembrane region" description="Helical" evidence="1">
    <location>
        <begin position="285"/>
        <end position="305"/>
    </location>
</feature>
<feature type="transmembrane region" description="Helical" evidence="1">
    <location>
        <begin position="94"/>
        <end position="111"/>
    </location>
</feature>
<dbReference type="PANTHER" id="PTHR46663">
    <property type="entry name" value="DIGUANYLATE CYCLASE DGCT-RELATED"/>
    <property type="match status" value="1"/>
</dbReference>
<keyword evidence="2" id="KW-0732">Signal</keyword>
<proteinExistence type="predicted"/>
<dbReference type="Gene3D" id="3.30.70.270">
    <property type="match status" value="1"/>
</dbReference>
<keyword evidence="5" id="KW-1185">Reference proteome</keyword>
<dbReference type="InterPro" id="IPR000160">
    <property type="entry name" value="GGDEF_dom"/>
</dbReference>
<feature type="transmembrane region" description="Helical" evidence="1">
    <location>
        <begin position="123"/>
        <end position="146"/>
    </location>
</feature>
<feature type="transmembrane region" description="Helical" evidence="1">
    <location>
        <begin position="60"/>
        <end position="79"/>
    </location>
</feature>